<accession>A0ABY9QL63</accession>
<dbReference type="GeneID" id="32805462"/>
<name>A0ABY9QL63_9PSED</name>
<evidence type="ECO:0000313" key="1">
    <source>
        <dbReference type="EMBL" id="WMW04134.1"/>
    </source>
</evidence>
<gene>
    <name evidence="1" type="ORF">RAH46_17570</name>
</gene>
<sequence>MRTLIGLASLALIAGCSTTPVSEELAKQIPAERIYDQAITRTVSNDESTVTFLRDEGFYGSGCSHVVYVNNRKAFAIRSGEGIRLHLVPGSYFFRLETGAGMCPNIATSQNSELKPGAHEAYRILLPSDGSLRLTRIQ</sequence>
<keyword evidence="2" id="KW-1185">Reference proteome</keyword>
<dbReference type="RefSeq" id="WP_011533488.1">
    <property type="nucleotide sequence ID" value="NZ_CP132921.1"/>
</dbReference>
<protein>
    <recommendedName>
        <fullName evidence="3">Lipoprotein</fullName>
    </recommendedName>
</protein>
<reference evidence="1 2" key="1">
    <citation type="submission" date="2023-08" db="EMBL/GenBank/DDBJ databases">
        <title>Complete Genome Sequence of Pseudomonas entomophila TVIN A01.</title>
        <authorList>
            <person name="Shelke T."/>
            <person name="Mahar N.S."/>
            <person name="Gupta I."/>
            <person name="Gupta V."/>
        </authorList>
    </citation>
    <scope>NUCLEOTIDE SEQUENCE [LARGE SCALE GENOMIC DNA]</scope>
    <source>
        <strain evidence="1 2">TVIN-A01</strain>
    </source>
</reference>
<proteinExistence type="predicted"/>
<organism evidence="1 2">
    <name type="scientific">Pseudomonas entomophila</name>
    <dbReference type="NCBI Taxonomy" id="312306"/>
    <lineage>
        <taxon>Bacteria</taxon>
        <taxon>Pseudomonadati</taxon>
        <taxon>Pseudomonadota</taxon>
        <taxon>Gammaproteobacteria</taxon>
        <taxon>Pseudomonadales</taxon>
        <taxon>Pseudomonadaceae</taxon>
        <taxon>Pseudomonas</taxon>
    </lineage>
</organism>
<dbReference type="Proteomes" id="UP001183127">
    <property type="component" value="Chromosome"/>
</dbReference>
<evidence type="ECO:0000313" key="2">
    <source>
        <dbReference type="Proteomes" id="UP001183127"/>
    </source>
</evidence>
<evidence type="ECO:0008006" key="3">
    <source>
        <dbReference type="Google" id="ProtNLM"/>
    </source>
</evidence>
<dbReference type="PROSITE" id="PS51257">
    <property type="entry name" value="PROKAR_LIPOPROTEIN"/>
    <property type="match status" value="1"/>
</dbReference>
<dbReference type="EMBL" id="CP132921">
    <property type="protein sequence ID" value="WMW04134.1"/>
    <property type="molecule type" value="Genomic_DNA"/>
</dbReference>